<keyword evidence="1" id="KW-0805">Transcription regulation</keyword>
<dbReference type="InterPro" id="IPR014710">
    <property type="entry name" value="RmlC-like_jellyroll"/>
</dbReference>
<dbReference type="InterPro" id="IPR036390">
    <property type="entry name" value="WH_DNA-bd_sf"/>
</dbReference>
<dbReference type="SUPFAM" id="SSF46785">
    <property type="entry name" value="Winged helix' DNA-binding domain"/>
    <property type="match status" value="1"/>
</dbReference>
<evidence type="ECO:0000256" key="2">
    <source>
        <dbReference type="ARBA" id="ARBA00023125"/>
    </source>
</evidence>
<protein>
    <submittedName>
        <fullName evidence="5">Cyclic nucleotide-binding protein</fullName>
    </submittedName>
</protein>
<dbReference type="InterPro" id="IPR012318">
    <property type="entry name" value="HTH_CRP"/>
</dbReference>
<comment type="caution">
    <text evidence="5">The sequence shown here is derived from an EMBL/GenBank/DDBJ whole genome shotgun (WGS) entry which is preliminary data.</text>
</comment>
<reference evidence="5" key="1">
    <citation type="journal article" date="2014" name="Int. J. Syst. Evol. Microbiol.">
        <title>Complete genome sequence of Corynebacterium casei LMG S-19264T (=DSM 44701T), isolated from a smear-ripened cheese.</title>
        <authorList>
            <consortium name="US DOE Joint Genome Institute (JGI-PGF)"/>
            <person name="Walter F."/>
            <person name="Albersmeier A."/>
            <person name="Kalinowski J."/>
            <person name="Ruckert C."/>
        </authorList>
    </citation>
    <scope>NUCLEOTIDE SEQUENCE</scope>
    <source>
        <strain evidence="5">CGMCC 1.15519</strain>
    </source>
</reference>
<dbReference type="GO" id="GO:0003677">
    <property type="term" value="F:DNA binding"/>
    <property type="evidence" value="ECO:0007669"/>
    <property type="project" value="UniProtKB-KW"/>
</dbReference>
<dbReference type="AlphaFoldDB" id="A0A917A1P2"/>
<evidence type="ECO:0000313" key="5">
    <source>
        <dbReference type="EMBL" id="GGE20469.1"/>
    </source>
</evidence>
<evidence type="ECO:0000256" key="3">
    <source>
        <dbReference type="ARBA" id="ARBA00023163"/>
    </source>
</evidence>
<dbReference type="SUPFAM" id="SSF51206">
    <property type="entry name" value="cAMP-binding domain-like"/>
    <property type="match status" value="1"/>
</dbReference>
<evidence type="ECO:0000259" key="4">
    <source>
        <dbReference type="Pfam" id="PF13545"/>
    </source>
</evidence>
<keyword evidence="2" id="KW-0238">DNA-binding</keyword>
<evidence type="ECO:0000256" key="1">
    <source>
        <dbReference type="ARBA" id="ARBA00023015"/>
    </source>
</evidence>
<proteinExistence type="predicted"/>
<gene>
    <name evidence="5" type="ORF">GCM10011529_28900</name>
</gene>
<keyword evidence="6" id="KW-1185">Reference proteome</keyword>
<dbReference type="InterPro" id="IPR018490">
    <property type="entry name" value="cNMP-bd_dom_sf"/>
</dbReference>
<name>A0A917A1P2_9SPHN</name>
<keyword evidence="3" id="KW-0804">Transcription</keyword>
<accession>A0A917A1P2</accession>
<organism evidence="5 6">
    <name type="scientific">Sandarakinorhabdus glacialis</name>
    <dbReference type="NCBI Taxonomy" id="1614636"/>
    <lineage>
        <taxon>Bacteria</taxon>
        <taxon>Pseudomonadati</taxon>
        <taxon>Pseudomonadota</taxon>
        <taxon>Alphaproteobacteria</taxon>
        <taxon>Sphingomonadales</taxon>
        <taxon>Sphingosinicellaceae</taxon>
        <taxon>Sandarakinorhabdus</taxon>
    </lineage>
</organism>
<feature type="domain" description="HTH crp-type" evidence="4">
    <location>
        <begin position="128"/>
        <end position="195"/>
    </location>
</feature>
<dbReference type="Pfam" id="PF13545">
    <property type="entry name" value="HTH_Crp_2"/>
    <property type="match status" value="1"/>
</dbReference>
<evidence type="ECO:0000313" key="6">
    <source>
        <dbReference type="Proteomes" id="UP000635071"/>
    </source>
</evidence>
<dbReference type="Proteomes" id="UP000635071">
    <property type="component" value="Unassembled WGS sequence"/>
</dbReference>
<dbReference type="Gene3D" id="2.60.120.10">
    <property type="entry name" value="Jelly Rolls"/>
    <property type="match status" value="1"/>
</dbReference>
<dbReference type="GO" id="GO:0006355">
    <property type="term" value="P:regulation of DNA-templated transcription"/>
    <property type="evidence" value="ECO:0007669"/>
    <property type="project" value="InterPro"/>
</dbReference>
<sequence>MVSGDFKTRNFALRTLLLSPGESIEVVTYPETCVVSVVATTAEGRQAEVGLVGVEGLVGIAAVFGENHSPIDCFTQVPGDALQLPVRSFTAAMESNADFRAVHLRYAHSFLIQVSHSALAYSAYNVVERLARWLLMTHDRSRTDDIVITHEFLSLMLGVRRAGVTTALQSIVRLGYISTHRGRVGILDRTGLEELAGDSYGTPEAAYRRAFTLSPGDATN</sequence>
<reference evidence="5" key="2">
    <citation type="submission" date="2020-09" db="EMBL/GenBank/DDBJ databases">
        <authorList>
            <person name="Sun Q."/>
            <person name="Zhou Y."/>
        </authorList>
    </citation>
    <scope>NUCLEOTIDE SEQUENCE</scope>
    <source>
        <strain evidence="5">CGMCC 1.15519</strain>
    </source>
</reference>
<dbReference type="EMBL" id="BMJM01000014">
    <property type="protein sequence ID" value="GGE20469.1"/>
    <property type="molecule type" value="Genomic_DNA"/>
</dbReference>